<dbReference type="Pfam" id="PF06784">
    <property type="entry name" value="UPF0240"/>
    <property type="match status" value="1"/>
</dbReference>
<dbReference type="InterPro" id="IPR008984">
    <property type="entry name" value="SMAD_FHA_dom_sf"/>
</dbReference>
<dbReference type="CDD" id="cd14499">
    <property type="entry name" value="CDC14_C"/>
    <property type="match status" value="1"/>
</dbReference>
<dbReference type="InterPro" id="IPR017855">
    <property type="entry name" value="SMAD-like_dom_sf"/>
</dbReference>
<dbReference type="InterPro" id="IPR029260">
    <property type="entry name" value="DSPn"/>
</dbReference>
<organism evidence="9 10">
    <name type="scientific">Papilio machaon</name>
    <name type="common">Old World swallowtail butterfly</name>
    <dbReference type="NCBI Taxonomy" id="76193"/>
    <lineage>
        <taxon>Eukaryota</taxon>
        <taxon>Metazoa</taxon>
        <taxon>Ecdysozoa</taxon>
        <taxon>Arthropoda</taxon>
        <taxon>Hexapoda</taxon>
        <taxon>Insecta</taxon>
        <taxon>Pterygota</taxon>
        <taxon>Neoptera</taxon>
        <taxon>Endopterygota</taxon>
        <taxon>Lepidoptera</taxon>
        <taxon>Glossata</taxon>
        <taxon>Ditrysia</taxon>
        <taxon>Papilionoidea</taxon>
        <taxon>Papilionidae</taxon>
        <taxon>Papilioninae</taxon>
        <taxon>Papilio</taxon>
    </lineage>
</organism>
<feature type="region of interest" description="Disordered" evidence="5">
    <location>
        <begin position="831"/>
        <end position="854"/>
    </location>
</feature>
<dbReference type="GO" id="GO:0006355">
    <property type="term" value="P:regulation of DNA-templated transcription"/>
    <property type="evidence" value="ECO:0007669"/>
    <property type="project" value="InterPro"/>
</dbReference>
<dbReference type="InterPro" id="IPR000387">
    <property type="entry name" value="Tyr_Pase_dom"/>
</dbReference>
<dbReference type="GO" id="GO:0004725">
    <property type="term" value="F:protein tyrosine phosphatase activity"/>
    <property type="evidence" value="ECO:0007669"/>
    <property type="project" value="UniProtKB-EC"/>
</dbReference>
<dbReference type="Gene3D" id="3.90.190.10">
    <property type="entry name" value="Protein tyrosine phosphatase superfamily"/>
    <property type="match status" value="2"/>
</dbReference>
<proteinExistence type="inferred from homology"/>
<keyword evidence="4" id="KW-0904">Protein phosphatase</keyword>
<dbReference type="GO" id="GO:0009791">
    <property type="term" value="P:post-embryonic development"/>
    <property type="evidence" value="ECO:0007669"/>
    <property type="project" value="UniProtKB-ARBA"/>
</dbReference>
<dbReference type="SMART" id="SM00195">
    <property type="entry name" value="DSPc"/>
    <property type="match status" value="1"/>
</dbReference>
<dbReference type="Pfam" id="PF22785">
    <property type="entry name" value="Tc-R-P"/>
    <property type="match status" value="1"/>
</dbReference>
<evidence type="ECO:0000256" key="4">
    <source>
        <dbReference type="ARBA" id="ARBA00022912"/>
    </source>
</evidence>
<dbReference type="SUPFAM" id="SSF52799">
    <property type="entry name" value="(Phosphotyrosine protein) phosphatases II"/>
    <property type="match status" value="2"/>
</dbReference>
<evidence type="ECO:0000256" key="1">
    <source>
        <dbReference type="ARBA" id="ARBA00007315"/>
    </source>
</evidence>
<feature type="domain" description="MH2" evidence="8">
    <location>
        <begin position="834"/>
        <end position="919"/>
    </location>
</feature>
<dbReference type="InParanoid" id="A0A194QRV1"/>
<feature type="region of interest" description="Disordered" evidence="5">
    <location>
        <begin position="267"/>
        <end position="294"/>
    </location>
</feature>
<sequence length="919" mass="104694">MGCFGVVYLNLRPKEALKPLLLQGYNYRPFQDATPGDSAYTISILDCLKAMDKARELGFYDFRDFNYEDYVALDKIEGGDLNWIVPGKFLAFIGPVDTKAPIYHRPEEYISYFKENNVNVVIRLNKKMYDGNIFISAGILHYDLFFLDGSCPPKNICLKFLRISESSVGAIAVHCKAGLGRTGSLIGCYLIKHYRMTSHEAIGWMRICRPGSVIGQQQEWLEKLEPWLIKQGNLYRKRVHGDFDKLPEHKYGLYSITEKAAKCRPVLFHKSPSPPPPVQRQNRLDGASHSRPQASKIIRRGNNADVFETETEEKFLASCDLTLSGNEPLCRRKGCIIKNSTVFDQSDELEQQPETFNRPKWKKVLSCCLWPDICNEIRWKLTVRCVKLTPKFCDGTNKWCILLDKVVTVAPVEKDQYIWRVRSPYKNYGQRNTNTEDQSETKSRRTSGSGESRPRLMSQDCTMSPFIKRAVPTSEDYNKMTSGFTTIPTFCTTQGPIVKTITEAKEFLMRSSACRENCGFIPTHEPSKDPYKKRNDQYLAYRNPGRNIPTSYTSTVGGDLQSRYRRRLGRSPSPIPPRLALEQSRATNTLSVKEVAVKKVSSKIAIRDALSRLKLTKALRPIKTFNVENRAHRVISKEKPIPAPHYPSTKEDLKRTLEAVPDIDEKLDKKDTALDDRLKSVYVTSYGRPEDDITREKIQQNPNRPLPKDRSQVPEFETGWNEPEVVPYGRTTLRRALEFIESHQMNPTEVTASKIALEYKLKDDDVEAILKYFKAYEIYIPETKKSAATFAGPTNYRRKQLQEAKTKELAVTAPRYGSTGAGSVGAASLGARRVAPSGKRAPSTRSDERNTATQGDVLNSIKYQRNQFQYPSRENQDRFCLGLLSNVNRNEVVEQTRRHIGKGVRLYYIGGKIIFNCMG</sequence>
<evidence type="ECO:0000256" key="2">
    <source>
        <dbReference type="ARBA" id="ARBA00013064"/>
    </source>
</evidence>
<dbReference type="PROSITE" id="PS51076">
    <property type="entry name" value="MH2"/>
    <property type="match status" value="1"/>
</dbReference>
<evidence type="ECO:0000313" key="10">
    <source>
        <dbReference type="Proteomes" id="UP000053240"/>
    </source>
</evidence>
<dbReference type="PROSITE" id="PS50056">
    <property type="entry name" value="TYR_PHOSPHATASE_2"/>
    <property type="match status" value="1"/>
</dbReference>
<gene>
    <name evidence="9" type="ORF">RR48_11266</name>
</gene>
<dbReference type="InterPro" id="IPR029021">
    <property type="entry name" value="Prot-tyrosine_phosphatase-like"/>
</dbReference>
<dbReference type="Pfam" id="PF14671">
    <property type="entry name" value="DSPn"/>
    <property type="match status" value="1"/>
</dbReference>
<dbReference type="Proteomes" id="UP000053240">
    <property type="component" value="Unassembled WGS sequence"/>
</dbReference>
<feature type="region of interest" description="Disordered" evidence="5">
    <location>
        <begin position="691"/>
        <end position="722"/>
    </location>
</feature>
<evidence type="ECO:0000256" key="5">
    <source>
        <dbReference type="SAM" id="MobiDB-lite"/>
    </source>
</evidence>
<keyword evidence="3" id="KW-0378">Hydrolase</keyword>
<feature type="domain" description="Tyrosine-protein phosphatase" evidence="6">
    <location>
        <begin position="79"/>
        <end position="233"/>
    </location>
</feature>
<dbReference type="GO" id="GO:0050793">
    <property type="term" value="P:regulation of developmental process"/>
    <property type="evidence" value="ECO:0007669"/>
    <property type="project" value="UniProtKB-ARBA"/>
</dbReference>
<name>A0A194QRV1_PAPMA</name>
<dbReference type="InterPro" id="IPR016130">
    <property type="entry name" value="Tyr_Pase_AS"/>
</dbReference>
<dbReference type="InterPro" id="IPR044506">
    <property type="entry name" value="CDC14_C"/>
</dbReference>
<dbReference type="PANTHER" id="PTHR23339">
    <property type="entry name" value="TYROSINE SPECIFIC PROTEIN PHOSPHATASE AND DUAL SPECIFICITY PROTEIN PHOSPHATASE"/>
    <property type="match status" value="1"/>
</dbReference>
<feature type="region of interest" description="Disordered" evidence="5">
    <location>
        <begin position="429"/>
        <end position="457"/>
    </location>
</feature>
<dbReference type="InterPro" id="IPR001132">
    <property type="entry name" value="SMAD_dom_Dwarfin-type"/>
</dbReference>
<keyword evidence="10" id="KW-1185">Reference proteome</keyword>
<evidence type="ECO:0000259" key="6">
    <source>
        <dbReference type="PROSITE" id="PS50054"/>
    </source>
</evidence>
<dbReference type="InterPro" id="IPR050561">
    <property type="entry name" value="PTP"/>
</dbReference>
<dbReference type="EC" id="3.1.3.48" evidence="2"/>
<dbReference type="InterPro" id="IPR009622">
    <property type="entry name" value="NDUFAF4"/>
</dbReference>
<dbReference type="GO" id="GO:0051239">
    <property type="term" value="P:regulation of multicellular organismal process"/>
    <property type="evidence" value="ECO:0007669"/>
    <property type="project" value="UniProtKB-ARBA"/>
</dbReference>
<dbReference type="STRING" id="76193.A0A194QRV1"/>
<dbReference type="PROSITE" id="PS50054">
    <property type="entry name" value="TYR_PHOSPHATASE_DUAL"/>
    <property type="match status" value="1"/>
</dbReference>
<dbReference type="FunFam" id="3.90.190.10:FF:000006">
    <property type="entry name" value="Dual specificity protein phosphatase CDC14B"/>
    <property type="match status" value="1"/>
</dbReference>
<dbReference type="Pfam" id="PF03166">
    <property type="entry name" value="MH2"/>
    <property type="match status" value="1"/>
</dbReference>
<dbReference type="AlphaFoldDB" id="A0A194QRV1"/>
<dbReference type="InterPro" id="IPR020422">
    <property type="entry name" value="TYR_PHOSPHATASE_DUAL_dom"/>
</dbReference>
<accession>A0A194QRV1</accession>
<comment type="similarity">
    <text evidence="1">Belongs to the protein-tyrosine phosphatase family. Non-receptor class CDC14 subfamily.</text>
</comment>
<dbReference type="PROSITE" id="PS00383">
    <property type="entry name" value="TYR_PHOSPHATASE_1"/>
    <property type="match status" value="1"/>
</dbReference>
<reference evidence="9 10" key="1">
    <citation type="journal article" date="2015" name="Nat. Commun.">
        <title>Outbred genome sequencing and CRISPR/Cas9 gene editing in butterflies.</title>
        <authorList>
            <person name="Li X."/>
            <person name="Fan D."/>
            <person name="Zhang W."/>
            <person name="Liu G."/>
            <person name="Zhang L."/>
            <person name="Zhao L."/>
            <person name="Fang X."/>
            <person name="Chen L."/>
            <person name="Dong Y."/>
            <person name="Chen Y."/>
            <person name="Ding Y."/>
            <person name="Zhao R."/>
            <person name="Feng M."/>
            <person name="Zhu Y."/>
            <person name="Feng Y."/>
            <person name="Jiang X."/>
            <person name="Zhu D."/>
            <person name="Xiang H."/>
            <person name="Feng X."/>
            <person name="Li S."/>
            <person name="Wang J."/>
            <person name="Zhang G."/>
            <person name="Kronforst M.R."/>
            <person name="Wang W."/>
        </authorList>
    </citation>
    <scope>NUCLEOTIDE SEQUENCE [LARGE SCALE GENOMIC DNA]</scope>
    <source>
        <strain evidence="9">Ya'a_city_454_Pm</strain>
        <tissue evidence="9">Whole body</tissue>
    </source>
</reference>
<protein>
    <recommendedName>
        <fullName evidence="2">protein-tyrosine-phosphatase</fullName>
        <ecNumber evidence="2">3.1.3.48</ecNumber>
    </recommendedName>
</protein>
<feature type="domain" description="Tyrosine specific protein phosphatases" evidence="7">
    <location>
        <begin position="158"/>
        <end position="220"/>
    </location>
</feature>
<dbReference type="Gene3D" id="2.60.200.10">
    <property type="match status" value="1"/>
</dbReference>
<evidence type="ECO:0000259" key="7">
    <source>
        <dbReference type="PROSITE" id="PS50056"/>
    </source>
</evidence>
<evidence type="ECO:0000256" key="3">
    <source>
        <dbReference type="ARBA" id="ARBA00022801"/>
    </source>
</evidence>
<dbReference type="GO" id="GO:0032981">
    <property type="term" value="P:mitochondrial respiratory chain complex I assembly"/>
    <property type="evidence" value="ECO:0007669"/>
    <property type="project" value="InterPro"/>
</dbReference>
<evidence type="ECO:0000313" key="9">
    <source>
        <dbReference type="EMBL" id="KPJ07710.1"/>
    </source>
</evidence>
<dbReference type="GO" id="GO:0005739">
    <property type="term" value="C:mitochondrion"/>
    <property type="evidence" value="ECO:0007669"/>
    <property type="project" value="GOC"/>
</dbReference>
<evidence type="ECO:0000259" key="8">
    <source>
        <dbReference type="PROSITE" id="PS51076"/>
    </source>
</evidence>
<dbReference type="SUPFAM" id="SSF49879">
    <property type="entry name" value="SMAD/FHA domain"/>
    <property type="match status" value="1"/>
</dbReference>
<dbReference type="EMBL" id="KQ461181">
    <property type="protein sequence ID" value="KPJ07710.1"/>
    <property type="molecule type" value="Genomic_DNA"/>
</dbReference>